<evidence type="ECO:0000313" key="1">
    <source>
        <dbReference type="EMBL" id="KAJ8955513.1"/>
    </source>
</evidence>
<evidence type="ECO:0008006" key="3">
    <source>
        <dbReference type="Google" id="ProtNLM"/>
    </source>
</evidence>
<proteinExistence type="predicted"/>
<dbReference type="EMBL" id="JANEYF010001873">
    <property type="protein sequence ID" value="KAJ8955513.1"/>
    <property type="molecule type" value="Genomic_DNA"/>
</dbReference>
<organism evidence="1 2">
    <name type="scientific">Rhamnusium bicolor</name>
    <dbReference type="NCBI Taxonomy" id="1586634"/>
    <lineage>
        <taxon>Eukaryota</taxon>
        <taxon>Metazoa</taxon>
        <taxon>Ecdysozoa</taxon>
        <taxon>Arthropoda</taxon>
        <taxon>Hexapoda</taxon>
        <taxon>Insecta</taxon>
        <taxon>Pterygota</taxon>
        <taxon>Neoptera</taxon>
        <taxon>Endopterygota</taxon>
        <taxon>Coleoptera</taxon>
        <taxon>Polyphaga</taxon>
        <taxon>Cucujiformia</taxon>
        <taxon>Chrysomeloidea</taxon>
        <taxon>Cerambycidae</taxon>
        <taxon>Lepturinae</taxon>
        <taxon>Rhagiini</taxon>
        <taxon>Rhamnusium</taxon>
    </lineage>
</organism>
<gene>
    <name evidence="1" type="ORF">NQ314_006879</name>
</gene>
<accession>A0AAV8YXC5</accession>
<comment type="caution">
    <text evidence="1">The sequence shown here is derived from an EMBL/GenBank/DDBJ whole genome shotgun (WGS) entry which is preliminary data.</text>
</comment>
<dbReference type="AlphaFoldDB" id="A0AAV8YXC5"/>
<keyword evidence="2" id="KW-1185">Reference proteome</keyword>
<sequence>MTGREKSRDTGGRNYHVLPDTLAGHGSFRTYTKRIGKQEQENCVYCGETDTVEHTIFMCDRWERIRQGAWNGLGVNITADEIGEQIVANEEKWRIITNMIRKIMSQKETEERLLQRIPNP</sequence>
<protein>
    <recommendedName>
        <fullName evidence="3">Reverse transcriptase zinc-binding domain-containing protein</fullName>
    </recommendedName>
</protein>
<name>A0AAV8YXC5_9CUCU</name>
<reference evidence="1" key="1">
    <citation type="journal article" date="2023" name="Insect Mol. Biol.">
        <title>Genome sequencing provides insights into the evolution of gene families encoding plant cell wall-degrading enzymes in longhorned beetles.</title>
        <authorList>
            <person name="Shin N.R."/>
            <person name="Okamura Y."/>
            <person name="Kirsch R."/>
            <person name="Pauchet Y."/>
        </authorList>
    </citation>
    <scope>NUCLEOTIDE SEQUENCE</scope>
    <source>
        <strain evidence="1">RBIC_L_NR</strain>
    </source>
</reference>
<dbReference type="Proteomes" id="UP001162156">
    <property type="component" value="Unassembled WGS sequence"/>
</dbReference>
<evidence type="ECO:0000313" key="2">
    <source>
        <dbReference type="Proteomes" id="UP001162156"/>
    </source>
</evidence>